<organism evidence="1 2">
    <name type="scientific">Plakobranchus ocellatus</name>
    <dbReference type="NCBI Taxonomy" id="259542"/>
    <lineage>
        <taxon>Eukaryota</taxon>
        <taxon>Metazoa</taxon>
        <taxon>Spiralia</taxon>
        <taxon>Lophotrochozoa</taxon>
        <taxon>Mollusca</taxon>
        <taxon>Gastropoda</taxon>
        <taxon>Heterobranchia</taxon>
        <taxon>Euthyneura</taxon>
        <taxon>Panpulmonata</taxon>
        <taxon>Sacoglossa</taxon>
        <taxon>Placobranchoidea</taxon>
        <taxon>Plakobranchidae</taxon>
        <taxon>Plakobranchus</taxon>
    </lineage>
</organism>
<sequence length="167" mass="18799">MVGKTNGVRIRIKTKSLHCMQMKCIYAIPSPCVPSTPCLSLYHRHSTTLPLDFHEEDAVLLTDHLMIYVSSGCLEDTVYPFKLLYDGNRKMKLFMGSCSISFKSVALYLESSFAFNSAIVKWATRMSQLIIMLYSTFPRTNNRVAAALWNGVGCDWVPSLSQSVVMI</sequence>
<protein>
    <submittedName>
        <fullName evidence="1">Uncharacterized protein</fullName>
    </submittedName>
</protein>
<evidence type="ECO:0000313" key="1">
    <source>
        <dbReference type="EMBL" id="GFO13292.1"/>
    </source>
</evidence>
<dbReference type="EMBL" id="BLXT01004484">
    <property type="protein sequence ID" value="GFO13292.1"/>
    <property type="molecule type" value="Genomic_DNA"/>
</dbReference>
<dbReference type="AlphaFoldDB" id="A0AAV4B2G6"/>
<gene>
    <name evidence="1" type="ORF">PoB_003979700</name>
</gene>
<accession>A0AAV4B2G6</accession>
<name>A0AAV4B2G6_9GAST</name>
<evidence type="ECO:0000313" key="2">
    <source>
        <dbReference type="Proteomes" id="UP000735302"/>
    </source>
</evidence>
<reference evidence="1 2" key="1">
    <citation type="journal article" date="2021" name="Elife">
        <title>Chloroplast acquisition without the gene transfer in kleptoplastic sea slugs, Plakobranchus ocellatus.</title>
        <authorList>
            <person name="Maeda T."/>
            <person name="Takahashi S."/>
            <person name="Yoshida T."/>
            <person name="Shimamura S."/>
            <person name="Takaki Y."/>
            <person name="Nagai Y."/>
            <person name="Toyoda A."/>
            <person name="Suzuki Y."/>
            <person name="Arimoto A."/>
            <person name="Ishii H."/>
            <person name="Satoh N."/>
            <person name="Nishiyama T."/>
            <person name="Hasebe M."/>
            <person name="Maruyama T."/>
            <person name="Minagawa J."/>
            <person name="Obokata J."/>
            <person name="Shigenobu S."/>
        </authorList>
    </citation>
    <scope>NUCLEOTIDE SEQUENCE [LARGE SCALE GENOMIC DNA]</scope>
</reference>
<keyword evidence="2" id="KW-1185">Reference proteome</keyword>
<dbReference type="Proteomes" id="UP000735302">
    <property type="component" value="Unassembled WGS sequence"/>
</dbReference>
<proteinExistence type="predicted"/>
<comment type="caution">
    <text evidence="1">The sequence shown here is derived from an EMBL/GenBank/DDBJ whole genome shotgun (WGS) entry which is preliminary data.</text>
</comment>